<dbReference type="PROSITE" id="PS50853">
    <property type="entry name" value="FN3"/>
    <property type="match status" value="1"/>
</dbReference>
<dbReference type="SUPFAM" id="SSF49265">
    <property type="entry name" value="Fibronectin type III"/>
    <property type="match status" value="1"/>
</dbReference>
<dbReference type="InterPro" id="IPR003961">
    <property type="entry name" value="FN3_dom"/>
</dbReference>
<dbReference type="EMBL" id="LAZR01000008">
    <property type="protein sequence ID" value="KKO08917.1"/>
    <property type="molecule type" value="Genomic_DNA"/>
</dbReference>
<reference evidence="2" key="1">
    <citation type="journal article" date="2015" name="Nature">
        <title>Complex archaea that bridge the gap between prokaryotes and eukaryotes.</title>
        <authorList>
            <person name="Spang A."/>
            <person name="Saw J.H."/>
            <person name="Jorgensen S.L."/>
            <person name="Zaremba-Niedzwiedzka K."/>
            <person name="Martijn J."/>
            <person name="Lind A.E."/>
            <person name="van Eijk R."/>
            <person name="Schleper C."/>
            <person name="Guy L."/>
            <person name="Ettema T.J."/>
        </authorList>
    </citation>
    <scope>NUCLEOTIDE SEQUENCE</scope>
</reference>
<gene>
    <name evidence="2" type="ORF">LCGC14_0040360</name>
</gene>
<dbReference type="InterPro" id="IPR036116">
    <property type="entry name" value="FN3_sf"/>
</dbReference>
<proteinExistence type="predicted"/>
<accession>A0A0F9YA99</accession>
<dbReference type="InterPro" id="IPR013783">
    <property type="entry name" value="Ig-like_fold"/>
</dbReference>
<dbReference type="Gene3D" id="2.60.40.10">
    <property type="entry name" value="Immunoglobulins"/>
    <property type="match status" value="2"/>
</dbReference>
<dbReference type="Gene3D" id="2.160.20.110">
    <property type="match status" value="2"/>
</dbReference>
<protein>
    <recommendedName>
        <fullName evidence="1">Fibronectin type-III domain-containing protein</fullName>
    </recommendedName>
</protein>
<organism evidence="2">
    <name type="scientific">marine sediment metagenome</name>
    <dbReference type="NCBI Taxonomy" id="412755"/>
    <lineage>
        <taxon>unclassified sequences</taxon>
        <taxon>metagenomes</taxon>
        <taxon>ecological metagenomes</taxon>
    </lineage>
</organism>
<evidence type="ECO:0000313" key="2">
    <source>
        <dbReference type="EMBL" id="KKO08917.1"/>
    </source>
</evidence>
<sequence>MIFPFCPSRHYTLSLFRFFSVLALVAASGFSHAAEFAGGSGDSGSPYEIATVEQLNEVRNYLNNSTVHFELTADIDLDGTSWAPIGPEYSDSFRGVLDGNGYAINGLHLNFDRDASDQGLFGYLRDAEVRDLHVTDAQIVTSDHGVNKVGVLAGGAAGSTVSHVYVSGDVEVRGLASNYAGGLIGIVQSSTLSDSGADVRVQGGNFAGGLIGSGTDTVIKRSFALGDVNATYSYVGGLSGDVDNSEIQDSFARGAVTSGGSNIGGLLGYTRNGATVQNSYATGPVTTSATTDTQGGLIGSADGTVADITDSYWDTVTSGQSTSDGGIGSDTDELTDAGTMAASGIFSGWNFDSTWGMDSSLNGGYPVLLWNVAAGATLAIQAPVGNLSEPALPQTFTWNTGTTSNLVSYDFQLARDAGFNDIVLEQSGLATASVDGPVLEKDTEYHWRVRAVVGDSIGQWQTTTFTTPAVVFADGDGSSADPWQIASAEQLDLMREHLSDHFELTADIDLGELAGDWVPIGSESAAFTGELDGNGHTISGLNINSTGISVGLFGEISGGAVRSLFLTDVNVTGSNEVGAFVGKFVNSVAEDVWASGQVSSEGYNVGGLVGRSQDGSKIRRSGADVQVSSTFGRVGGLVGYQFGSGTIIRESFAIGDVSGANDIGGLVGQNYKGALIVDSFARGAVTGDSDVGGLIGEQYFENASTETSFSTGMVSGGSGGAGGLVGGIFASDPNTLDSVWDTATSDMDESAAGEGWITAQMQQSSSYSSNWDFANIWSLDSQVNAGYPYLDIPVSMPGIAVLDSPADQAAVTTADPVFTWAAAISADSYELAIADNESFTTTQTTLNVAGNVTQVDMPSLNADTVYYWRVRAKNAGTVAGEWSSVNAFYTGELAPPALLVTALDPEFVEGDAAVQLFADAAATVRTGQLLQSLTLTVSDLGGAGDEWLVIDGSDVELQDGNSVATADTGLTVAVSVVGSTATVSVTGTSLNSAGMNALVDGIRYRHDGDISANASREITLIELQDDGGAAFADENTTVLALTSVVSVSAPAPAPVTPPVSGNTVGGMVTGATLNGVSTILAGGVLDGGVINGTVNNAGEITGDVTLGASAIISGGVVSGNLSGQPSAPGRIVGATVSAGAQLSHVVIGVGTVLEPGVELGEGVRFSSVQQIPENTELAQTLPQLSWNGDESVSVPDLNASVLASGDRTLASLITDLPDFGAQLSEAGFDSQQGEFSLMLDDGRAALVPVSVQRHDGDEEVRVTAEGHVLFASPEGLRIELVPMLVSADEFEGVLNDEIGLELASDGSVLVAREPGPSTGAAEQETQASAGETVALSVSSEDVPNLYYVVRPGLLAVPAYRHDTPGLHFHAMPGLGNVQGMSQVFESADGTLLEQDIIAVPADWNALSDLLWQLGDDVRDVSINELGLITVEQDAGTLRLRVELMVREGAEPAGGPMRYTFAGDLSGNGVGDYWLIYPNGDRQAIYLY</sequence>
<feature type="domain" description="Fibronectin type-III" evidence="1">
    <location>
        <begin position="793"/>
        <end position="893"/>
    </location>
</feature>
<name>A0A0F9YA99_9ZZZZ</name>
<evidence type="ECO:0000259" key="1">
    <source>
        <dbReference type="PROSITE" id="PS50853"/>
    </source>
</evidence>
<comment type="caution">
    <text evidence="2">The sequence shown here is derived from an EMBL/GenBank/DDBJ whole genome shotgun (WGS) entry which is preliminary data.</text>
</comment>